<dbReference type="RefSeq" id="WP_092159281.1">
    <property type="nucleotide sequence ID" value="NZ_FNGA01000002.1"/>
</dbReference>
<evidence type="ECO:0000313" key="11">
    <source>
        <dbReference type="Proteomes" id="UP000199053"/>
    </source>
</evidence>
<accession>A0A1G9EPZ8</accession>
<evidence type="ECO:0000256" key="8">
    <source>
        <dbReference type="ARBA" id="ARBA00023237"/>
    </source>
</evidence>
<gene>
    <name evidence="10" type="ORF">SAMN05660337_1214</name>
</gene>
<evidence type="ECO:0000256" key="6">
    <source>
        <dbReference type="ARBA" id="ARBA00022927"/>
    </source>
</evidence>
<dbReference type="PANTHER" id="PTHR34597">
    <property type="entry name" value="SLR1661 PROTEIN"/>
    <property type="match status" value="1"/>
</dbReference>
<dbReference type="InterPro" id="IPR013686">
    <property type="entry name" value="Polypept-transport_assoc_ShlB"/>
</dbReference>
<comment type="similarity">
    <text evidence="2">Belongs to the TPS (TC 1.B.20) family.</text>
</comment>
<evidence type="ECO:0000313" key="10">
    <source>
        <dbReference type="EMBL" id="SDK78200.1"/>
    </source>
</evidence>
<comment type="subcellular location">
    <subcellularLocation>
        <location evidence="1">Cell outer membrane</location>
    </subcellularLocation>
</comment>
<dbReference type="GO" id="GO:0046819">
    <property type="term" value="P:protein secretion by the type V secretion system"/>
    <property type="evidence" value="ECO:0007669"/>
    <property type="project" value="TreeGrafter"/>
</dbReference>
<dbReference type="GO" id="GO:0098046">
    <property type="term" value="C:type V protein secretion system complex"/>
    <property type="evidence" value="ECO:0007669"/>
    <property type="project" value="TreeGrafter"/>
</dbReference>
<dbReference type="Gene3D" id="2.40.160.50">
    <property type="entry name" value="membrane protein fhac: a member of the omp85/tpsb transporter family"/>
    <property type="match status" value="1"/>
</dbReference>
<keyword evidence="7" id="KW-0472">Membrane</keyword>
<keyword evidence="3" id="KW-0813">Transport</keyword>
<evidence type="ECO:0000256" key="1">
    <source>
        <dbReference type="ARBA" id="ARBA00004442"/>
    </source>
</evidence>
<evidence type="ECO:0000259" key="9">
    <source>
        <dbReference type="PROSITE" id="PS51779"/>
    </source>
</evidence>
<proteinExistence type="inferred from homology"/>
<sequence>MIFKAKLYLFFFVFILFVSTSFSYAEMIPIPSQDRIDNLDRVFEVPDPKSSPELVFPEMRGTEAPPSVEGMIIFLNRIEITGNTVFTTEELLAPYKHLFNTKVPAKRIFEISQELTVKYGKAGYVLSNVVVPRQDVDEEDAVVKLIVTEGYVDNVDYDGDKDLLEKMKDRLESAENEIISSKPASVRKVIRALLILRDIPGLKLSSTLAASKSNSGAANLTIRIEQKSIGGSAKVDNRGTDSAGPVQYTASFNVNGLTGVGSQDRLTYRQADEAKEYLNVFYEHSHLLESGLRLYGSFAYGLSDELDNEFTRVFKYNSNSETLKLGLSYPILRQREENLSFEFDFESRNSYSYILSETNSKDRVRKLRAGFNWDMIDSSGGMNQVLGGLTTGIDAFGATNYSSSSSRSNVSANFFKFNLYASRTQSLPYNFSIYAAVDSQWAESPLYSGEEFAVGGVGFGRAYDSGAITGEVGCSAISEIRKNFQLHKTITIQPYTFVDWGWVKNVQPSAGTPKEADLSSFGAGMRFYPSIPSMLGDDRIYVDIQWARPTASVQGSHLVDKLFFNFTYSF</sequence>
<dbReference type="PROSITE" id="PS51779">
    <property type="entry name" value="POTRA"/>
    <property type="match status" value="1"/>
</dbReference>
<keyword evidence="11" id="KW-1185">Reference proteome</keyword>
<evidence type="ECO:0000256" key="3">
    <source>
        <dbReference type="ARBA" id="ARBA00022448"/>
    </source>
</evidence>
<evidence type="ECO:0000256" key="5">
    <source>
        <dbReference type="ARBA" id="ARBA00022692"/>
    </source>
</evidence>
<evidence type="ECO:0000256" key="7">
    <source>
        <dbReference type="ARBA" id="ARBA00023136"/>
    </source>
</evidence>
<dbReference type="InterPro" id="IPR051544">
    <property type="entry name" value="TPS_OM_transporter"/>
</dbReference>
<organism evidence="10 11">
    <name type="scientific">Maridesulfovibrio ferrireducens</name>
    <dbReference type="NCBI Taxonomy" id="246191"/>
    <lineage>
        <taxon>Bacteria</taxon>
        <taxon>Pseudomonadati</taxon>
        <taxon>Thermodesulfobacteriota</taxon>
        <taxon>Desulfovibrionia</taxon>
        <taxon>Desulfovibrionales</taxon>
        <taxon>Desulfovibrionaceae</taxon>
        <taxon>Maridesulfovibrio</taxon>
    </lineage>
</organism>
<dbReference type="STRING" id="246191.SAMN05660337_1214"/>
<dbReference type="EMBL" id="FNGA01000002">
    <property type="protein sequence ID" value="SDK78200.1"/>
    <property type="molecule type" value="Genomic_DNA"/>
</dbReference>
<dbReference type="InterPro" id="IPR034746">
    <property type="entry name" value="POTRA"/>
</dbReference>
<dbReference type="Pfam" id="PF03865">
    <property type="entry name" value="ShlB"/>
    <property type="match status" value="1"/>
</dbReference>
<reference evidence="11" key="1">
    <citation type="submission" date="2016-10" db="EMBL/GenBank/DDBJ databases">
        <authorList>
            <person name="Varghese N."/>
            <person name="Submissions S."/>
        </authorList>
    </citation>
    <scope>NUCLEOTIDE SEQUENCE [LARGE SCALE GENOMIC DNA]</scope>
    <source>
        <strain evidence="11">DSM 16995</strain>
    </source>
</reference>
<dbReference type="GO" id="GO:0008320">
    <property type="term" value="F:protein transmembrane transporter activity"/>
    <property type="evidence" value="ECO:0007669"/>
    <property type="project" value="TreeGrafter"/>
</dbReference>
<dbReference type="Pfam" id="PF08479">
    <property type="entry name" value="POTRA_2"/>
    <property type="match status" value="1"/>
</dbReference>
<name>A0A1G9EPZ8_9BACT</name>
<evidence type="ECO:0000256" key="4">
    <source>
        <dbReference type="ARBA" id="ARBA00022452"/>
    </source>
</evidence>
<keyword evidence="8" id="KW-0998">Cell outer membrane</keyword>
<dbReference type="OrthoDB" id="572300at2"/>
<keyword evidence="6" id="KW-0653">Protein transport</keyword>
<dbReference type="InterPro" id="IPR005565">
    <property type="entry name" value="Hemolysn_activator_HlyB_C"/>
</dbReference>
<evidence type="ECO:0000256" key="2">
    <source>
        <dbReference type="ARBA" id="ARBA00009055"/>
    </source>
</evidence>
<dbReference type="Gene3D" id="3.10.20.310">
    <property type="entry name" value="membrane protein fhac"/>
    <property type="match status" value="1"/>
</dbReference>
<dbReference type="Proteomes" id="UP000199053">
    <property type="component" value="Unassembled WGS sequence"/>
</dbReference>
<protein>
    <submittedName>
        <fullName evidence="10">Hemolysin activation/secretion protein</fullName>
    </submittedName>
</protein>
<keyword evidence="5" id="KW-0812">Transmembrane</keyword>
<feature type="domain" description="POTRA" evidence="9">
    <location>
        <begin position="73"/>
        <end position="150"/>
    </location>
</feature>
<dbReference type="AlphaFoldDB" id="A0A1G9EPZ8"/>
<dbReference type="GO" id="GO:0009279">
    <property type="term" value="C:cell outer membrane"/>
    <property type="evidence" value="ECO:0007669"/>
    <property type="project" value="UniProtKB-SubCell"/>
</dbReference>
<keyword evidence="4" id="KW-1134">Transmembrane beta strand</keyword>
<dbReference type="PANTHER" id="PTHR34597:SF6">
    <property type="entry name" value="BLR6126 PROTEIN"/>
    <property type="match status" value="1"/>
</dbReference>